<protein>
    <recommendedName>
        <fullName evidence="1">HD-GYP domain-containing protein</fullName>
    </recommendedName>
</protein>
<evidence type="ECO:0000313" key="2">
    <source>
        <dbReference type="EMBL" id="RKL65477.1"/>
    </source>
</evidence>
<evidence type="ECO:0000259" key="1">
    <source>
        <dbReference type="PROSITE" id="PS51832"/>
    </source>
</evidence>
<dbReference type="RefSeq" id="WP_110938914.1">
    <property type="nucleotide sequence ID" value="NZ_KZ614148.1"/>
</dbReference>
<dbReference type="InterPro" id="IPR003607">
    <property type="entry name" value="HD/PDEase_dom"/>
</dbReference>
<dbReference type="EMBL" id="PDOE01000016">
    <property type="protein sequence ID" value="RKL65477.1"/>
    <property type="molecule type" value="Genomic_DNA"/>
</dbReference>
<dbReference type="SMART" id="SM00471">
    <property type="entry name" value="HDc"/>
    <property type="match status" value="1"/>
</dbReference>
<dbReference type="CDD" id="cd00077">
    <property type="entry name" value="HDc"/>
    <property type="match status" value="1"/>
</dbReference>
<dbReference type="SUPFAM" id="SSF109604">
    <property type="entry name" value="HD-domain/PDEase-like"/>
    <property type="match status" value="1"/>
</dbReference>
<evidence type="ECO:0000313" key="3">
    <source>
        <dbReference type="Proteomes" id="UP000281498"/>
    </source>
</evidence>
<keyword evidence="3" id="KW-1185">Reference proteome</keyword>
<dbReference type="OrthoDB" id="9759601at2"/>
<dbReference type="PANTHER" id="PTHR43155">
    <property type="entry name" value="CYCLIC DI-GMP PHOSPHODIESTERASE PA4108-RELATED"/>
    <property type="match status" value="1"/>
</dbReference>
<name>A0A3A9JYB3_9BACI</name>
<dbReference type="Pfam" id="PF13487">
    <property type="entry name" value="HD_5"/>
    <property type="match status" value="1"/>
</dbReference>
<proteinExistence type="predicted"/>
<dbReference type="PROSITE" id="PS51832">
    <property type="entry name" value="HD_GYP"/>
    <property type="match status" value="1"/>
</dbReference>
<dbReference type="NCBIfam" id="TIGR00277">
    <property type="entry name" value="HDIG"/>
    <property type="match status" value="1"/>
</dbReference>
<sequence length="365" mass="40781">MKLKSIYSIQISDRLAKPIYNDNGQRLLNSGIALSESMISRLKEKGISYLYIEDDLTSDIYVTDVISEQTKAKSLKTISDNFTSISDRIKTGKSVNLHELTPSFSNIIDSILQEISGNEEAISMLANVVSFDSYVFHHSLNVTVYTIALGRKLGLNEKELKDLGLGAILHDVGKMGIPVDILNKTDKLTEEEYETIQNHAELGFEMIRKSGDLSLLTAHCAFQHHERLDGSGYPRQLSSKDIHYYARIIGVADVYDAMTSNRVYRKAFLPHEALELLYSGADILYDKKIIEVFSKTIAIYPIGLEVTLSDGRQGIIINNNTELPSRPIIRVEFDGEGNGSYDIDLSEELNVTISSCDSLTQETKI</sequence>
<gene>
    <name evidence="2" type="ORF">CR203_20590</name>
</gene>
<dbReference type="AlphaFoldDB" id="A0A3A9JYB3"/>
<organism evidence="2 3">
    <name type="scientific">Salipaludibacillus neizhouensis</name>
    <dbReference type="NCBI Taxonomy" id="885475"/>
    <lineage>
        <taxon>Bacteria</taxon>
        <taxon>Bacillati</taxon>
        <taxon>Bacillota</taxon>
        <taxon>Bacilli</taxon>
        <taxon>Bacillales</taxon>
        <taxon>Bacillaceae</taxon>
    </lineage>
</organism>
<reference evidence="2 3" key="1">
    <citation type="submission" date="2017-10" db="EMBL/GenBank/DDBJ databases">
        <title>Bacillus sp. nov., a halophilic bacterium isolated from a Keqin Lake.</title>
        <authorList>
            <person name="Wang H."/>
        </authorList>
    </citation>
    <scope>NUCLEOTIDE SEQUENCE [LARGE SCALE GENOMIC DNA]</scope>
    <source>
        <strain evidence="2 3">KCTC 13187</strain>
    </source>
</reference>
<accession>A0A3A9JYB3</accession>
<dbReference type="InterPro" id="IPR006675">
    <property type="entry name" value="HDIG_dom"/>
</dbReference>
<dbReference type="Proteomes" id="UP000281498">
    <property type="component" value="Unassembled WGS sequence"/>
</dbReference>
<comment type="caution">
    <text evidence="2">The sequence shown here is derived from an EMBL/GenBank/DDBJ whole genome shotgun (WGS) entry which is preliminary data.</text>
</comment>
<feature type="domain" description="HD-GYP" evidence="1">
    <location>
        <begin position="114"/>
        <end position="309"/>
    </location>
</feature>
<dbReference type="PANTHER" id="PTHR43155:SF2">
    <property type="entry name" value="CYCLIC DI-GMP PHOSPHODIESTERASE PA4108"/>
    <property type="match status" value="1"/>
</dbReference>
<dbReference type="Gene3D" id="1.10.3210.10">
    <property type="entry name" value="Hypothetical protein af1432"/>
    <property type="match status" value="1"/>
</dbReference>
<dbReference type="InterPro" id="IPR037522">
    <property type="entry name" value="HD_GYP_dom"/>
</dbReference>